<feature type="signal peptide" evidence="4">
    <location>
        <begin position="1"/>
        <end position="28"/>
    </location>
</feature>
<keyword evidence="1" id="KW-0862">Zinc</keyword>
<comment type="caution">
    <text evidence="6">The sequence shown here is derived from an EMBL/GenBank/DDBJ whole genome shotgun (WGS) entry which is preliminary data.</text>
</comment>
<feature type="chain" id="PRO_5042841407" description="C2H2-type domain-containing protein" evidence="4">
    <location>
        <begin position="29"/>
        <end position="418"/>
    </location>
</feature>
<proteinExistence type="predicted"/>
<protein>
    <recommendedName>
        <fullName evidence="5">C2H2-type domain-containing protein</fullName>
    </recommendedName>
</protein>
<dbReference type="PROSITE" id="PS50157">
    <property type="entry name" value="ZINC_FINGER_C2H2_2"/>
    <property type="match status" value="1"/>
</dbReference>
<dbReference type="Proteomes" id="UP001280581">
    <property type="component" value="Unassembled WGS sequence"/>
</dbReference>
<reference evidence="6 7" key="1">
    <citation type="submission" date="2021-02" db="EMBL/GenBank/DDBJ databases">
        <title>Genome assembly of Pseudopithomyces chartarum.</title>
        <authorList>
            <person name="Jauregui R."/>
            <person name="Singh J."/>
            <person name="Voisey C."/>
        </authorList>
    </citation>
    <scope>NUCLEOTIDE SEQUENCE [LARGE SCALE GENOMIC DNA]</scope>
    <source>
        <strain evidence="6 7">AGR01</strain>
    </source>
</reference>
<dbReference type="EMBL" id="WVTA01000006">
    <property type="protein sequence ID" value="KAK3209567.1"/>
    <property type="molecule type" value="Genomic_DNA"/>
</dbReference>
<evidence type="ECO:0000313" key="7">
    <source>
        <dbReference type="Proteomes" id="UP001280581"/>
    </source>
</evidence>
<keyword evidence="2" id="KW-0175">Coiled coil</keyword>
<evidence type="ECO:0000256" key="1">
    <source>
        <dbReference type="PROSITE-ProRule" id="PRU00042"/>
    </source>
</evidence>
<dbReference type="GO" id="GO:0008270">
    <property type="term" value="F:zinc ion binding"/>
    <property type="evidence" value="ECO:0007669"/>
    <property type="project" value="UniProtKB-KW"/>
</dbReference>
<feature type="coiled-coil region" evidence="2">
    <location>
        <begin position="387"/>
        <end position="414"/>
    </location>
</feature>
<keyword evidence="4" id="KW-0732">Signal</keyword>
<feature type="region of interest" description="Disordered" evidence="3">
    <location>
        <begin position="169"/>
        <end position="208"/>
    </location>
</feature>
<dbReference type="AlphaFoldDB" id="A0AAN6LXY7"/>
<dbReference type="Gene3D" id="3.30.160.60">
    <property type="entry name" value="Classic Zinc Finger"/>
    <property type="match status" value="1"/>
</dbReference>
<feature type="region of interest" description="Disordered" evidence="3">
    <location>
        <begin position="344"/>
        <end position="363"/>
    </location>
</feature>
<evidence type="ECO:0000256" key="3">
    <source>
        <dbReference type="SAM" id="MobiDB-lite"/>
    </source>
</evidence>
<evidence type="ECO:0000259" key="5">
    <source>
        <dbReference type="PROSITE" id="PS50157"/>
    </source>
</evidence>
<name>A0AAN6LXY7_9PLEO</name>
<dbReference type="SMART" id="SM00355">
    <property type="entry name" value="ZnF_C2H2"/>
    <property type="match status" value="2"/>
</dbReference>
<accession>A0AAN6LXY7</accession>
<evidence type="ECO:0000256" key="4">
    <source>
        <dbReference type="SAM" id="SignalP"/>
    </source>
</evidence>
<keyword evidence="1" id="KW-0479">Metal-binding</keyword>
<keyword evidence="7" id="KW-1185">Reference proteome</keyword>
<evidence type="ECO:0000313" key="6">
    <source>
        <dbReference type="EMBL" id="KAK3209567.1"/>
    </source>
</evidence>
<evidence type="ECO:0000256" key="2">
    <source>
        <dbReference type="SAM" id="Coils"/>
    </source>
</evidence>
<keyword evidence="1" id="KW-0863">Zinc-finger</keyword>
<dbReference type="SUPFAM" id="SSF57667">
    <property type="entry name" value="beta-beta-alpha zinc fingers"/>
    <property type="match status" value="1"/>
</dbReference>
<dbReference type="InterPro" id="IPR036236">
    <property type="entry name" value="Znf_C2H2_sf"/>
</dbReference>
<organism evidence="6 7">
    <name type="scientific">Pseudopithomyces chartarum</name>
    <dbReference type="NCBI Taxonomy" id="1892770"/>
    <lineage>
        <taxon>Eukaryota</taxon>
        <taxon>Fungi</taxon>
        <taxon>Dikarya</taxon>
        <taxon>Ascomycota</taxon>
        <taxon>Pezizomycotina</taxon>
        <taxon>Dothideomycetes</taxon>
        <taxon>Pleosporomycetidae</taxon>
        <taxon>Pleosporales</taxon>
        <taxon>Massarineae</taxon>
        <taxon>Didymosphaeriaceae</taxon>
        <taxon>Pseudopithomyces</taxon>
    </lineage>
</organism>
<feature type="compositionally biased region" description="Polar residues" evidence="3">
    <location>
        <begin position="354"/>
        <end position="363"/>
    </location>
</feature>
<dbReference type="PROSITE" id="PS00028">
    <property type="entry name" value="ZINC_FINGER_C2H2_1"/>
    <property type="match status" value="1"/>
</dbReference>
<sequence length="418" mass="47276">MPWNIRPALVVLWGVCWMFARPPSQVDARDRFGVKDGVEFTILEHFDWNDNSIASNSELSNLLDDLIPVEYVPERNPDDILSPHVTLGGFRNNIWDAPTAFSSMFDFEAEVGSEYYTNDFSPMPGIGDLEKMNFDAGQLSVLSEGQPGTTQGKSTMLTNTLPAIQANNLSASPPPIELHHNQNHTRNQQNHPTRDFPEGSSQISENKPSLKHHDLTAHPKYHCNELGCNKSFSSKGTFDRHQRSVHDTTKRLRCPVPTCKYALTPRFPRKDLLVTHLRSQEIQHSFEREEAKRMANTQVMKQLVEARKETLPALVEVGEMSCSREGEEVSRVTTRGIDTIRSGAAKRRRITSPPGCQTSPPYNTNISDWQTRALEAESQLSISCTETARLQAENADLKVEVERLKKHRDSLREMLMDK</sequence>
<dbReference type="InterPro" id="IPR013087">
    <property type="entry name" value="Znf_C2H2_type"/>
</dbReference>
<gene>
    <name evidence="6" type="ORF">GRF29_69g2172799</name>
</gene>
<feature type="domain" description="C2H2-type" evidence="5">
    <location>
        <begin position="221"/>
        <end position="251"/>
    </location>
</feature>